<keyword evidence="3" id="KW-1185">Reference proteome</keyword>
<proteinExistence type="predicted"/>
<evidence type="ECO:0000313" key="2">
    <source>
        <dbReference type="EMBL" id="MCF1715460.1"/>
    </source>
</evidence>
<feature type="chain" id="PRO_5045129946" description="Lipoprotein" evidence="1">
    <location>
        <begin position="32"/>
        <end position="220"/>
    </location>
</feature>
<dbReference type="EMBL" id="JAKEVY010000003">
    <property type="protein sequence ID" value="MCF1715460.1"/>
    <property type="molecule type" value="Genomic_DNA"/>
</dbReference>
<comment type="caution">
    <text evidence="2">The sequence shown here is derived from an EMBL/GenBank/DDBJ whole genome shotgun (WGS) entry which is preliminary data.</text>
</comment>
<evidence type="ECO:0000256" key="1">
    <source>
        <dbReference type="SAM" id="SignalP"/>
    </source>
</evidence>
<gene>
    <name evidence="2" type="ORF">L0U88_12560</name>
</gene>
<reference evidence="2 3" key="1">
    <citation type="submission" date="2022-01" db="EMBL/GenBank/DDBJ databases">
        <title>Flavihumibacter sp. nov., isolated from sediment of a river.</title>
        <authorList>
            <person name="Liu H."/>
        </authorList>
    </citation>
    <scope>NUCLEOTIDE SEQUENCE [LARGE SCALE GENOMIC DNA]</scope>
    <source>
        <strain evidence="2 3">RY-1</strain>
    </source>
</reference>
<protein>
    <recommendedName>
        <fullName evidence="4">Lipoprotein</fullName>
    </recommendedName>
</protein>
<dbReference type="RefSeq" id="WP_234866413.1">
    <property type="nucleotide sequence ID" value="NZ_JAKEVY010000003.1"/>
</dbReference>
<feature type="signal peptide" evidence="1">
    <location>
        <begin position="1"/>
        <end position="31"/>
    </location>
</feature>
<sequence>MRLFPAFMRGTIALFAVTASVFFISSCQKSAEPDNGTERANSFSSMEGVVGTASNSASAITFCKTRDFCLWAGQTINTGKVVIGNDENNLYVIINSLEGFQDVSENVKIWVGDNLVDLPQTNKGTPIPGQFPYKLKVDPSYTWYTVTIPFSSIKTSGKLDCSGKGLYVYVHVDAIAKKKGETAWGGNCLADGPIRTQGRWYYNMTYSTGCCDECTCKDVN</sequence>
<keyword evidence="1" id="KW-0732">Signal</keyword>
<organism evidence="2 3">
    <name type="scientific">Flavihumibacter fluminis</name>
    <dbReference type="NCBI Taxonomy" id="2909236"/>
    <lineage>
        <taxon>Bacteria</taxon>
        <taxon>Pseudomonadati</taxon>
        <taxon>Bacteroidota</taxon>
        <taxon>Chitinophagia</taxon>
        <taxon>Chitinophagales</taxon>
        <taxon>Chitinophagaceae</taxon>
        <taxon>Flavihumibacter</taxon>
    </lineage>
</organism>
<dbReference type="PROSITE" id="PS51257">
    <property type="entry name" value="PROKAR_LIPOPROTEIN"/>
    <property type="match status" value="1"/>
</dbReference>
<dbReference type="Proteomes" id="UP001200145">
    <property type="component" value="Unassembled WGS sequence"/>
</dbReference>
<evidence type="ECO:0008006" key="4">
    <source>
        <dbReference type="Google" id="ProtNLM"/>
    </source>
</evidence>
<accession>A0ABS9BIN9</accession>
<name>A0ABS9BIN9_9BACT</name>
<evidence type="ECO:0000313" key="3">
    <source>
        <dbReference type="Proteomes" id="UP001200145"/>
    </source>
</evidence>